<sequence>YFVGGNFFLSHVLTYTPSSKIVSASSSSLGLRLKLIHIYLSIVCFVAQFVLARSRTLVRSLTRKIGASPTMFRLCQSNLINDSELLWLQKELILLNYTSADKP</sequence>
<evidence type="ECO:0000313" key="3">
    <source>
        <dbReference type="Proteomes" id="UP000218767"/>
    </source>
</evidence>
<dbReference type="AlphaFoldDB" id="A0A2A4X420"/>
<dbReference type="EMBL" id="NVUL01000052">
    <property type="protein sequence ID" value="PCI76795.1"/>
    <property type="molecule type" value="Genomic_DNA"/>
</dbReference>
<evidence type="ECO:0000256" key="1">
    <source>
        <dbReference type="SAM" id="Phobius"/>
    </source>
</evidence>
<feature type="transmembrane region" description="Helical" evidence="1">
    <location>
        <begin position="36"/>
        <end position="54"/>
    </location>
</feature>
<comment type="caution">
    <text evidence="2">The sequence shown here is derived from an EMBL/GenBank/DDBJ whole genome shotgun (WGS) entry which is preliminary data.</text>
</comment>
<reference evidence="3" key="1">
    <citation type="submission" date="2017-08" db="EMBL/GenBank/DDBJ databases">
        <title>A dynamic microbial community with high functional redundancy inhabits the cold, oxic subseafloor aquifer.</title>
        <authorList>
            <person name="Tully B.J."/>
            <person name="Wheat C.G."/>
            <person name="Glazer B.T."/>
            <person name="Huber J.A."/>
        </authorList>
    </citation>
    <scope>NUCLEOTIDE SEQUENCE [LARGE SCALE GENOMIC DNA]</scope>
</reference>
<evidence type="ECO:0000313" key="2">
    <source>
        <dbReference type="EMBL" id="PCI76795.1"/>
    </source>
</evidence>
<protein>
    <submittedName>
        <fullName evidence="2">Uncharacterized protein</fullName>
    </submittedName>
</protein>
<dbReference type="Proteomes" id="UP000218767">
    <property type="component" value="Unassembled WGS sequence"/>
</dbReference>
<gene>
    <name evidence="2" type="ORF">COB20_09555</name>
</gene>
<keyword evidence="1" id="KW-0472">Membrane</keyword>
<accession>A0A2A4X420</accession>
<name>A0A2A4X420_9GAMM</name>
<proteinExistence type="predicted"/>
<feature type="non-terminal residue" evidence="2">
    <location>
        <position position="1"/>
    </location>
</feature>
<keyword evidence="1" id="KW-1133">Transmembrane helix</keyword>
<keyword evidence="1" id="KW-0812">Transmembrane</keyword>
<organism evidence="2 3">
    <name type="scientific">SAR86 cluster bacterium</name>
    <dbReference type="NCBI Taxonomy" id="2030880"/>
    <lineage>
        <taxon>Bacteria</taxon>
        <taxon>Pseudomonadati</taxon>
        <taxon>Pseudomonadota</taxon>
        <taxon>Gammaproteobacteria</taxon>
        <taxon>SAR86 cluster</taxon>
    </lineage>
</organism>